<sequence>MMAARIQDLTLKYSSSERQVRTLKQKLAKSERRRSLSLKGKEQLTVSKELEVKLGELESKIDELEKTQPLEMKQHAAGNPPISKSSSKKSSRRRSLDASLNTVGVSDSLQFLIRVNDLEKRCDGVNSSRSASSTPTSSSTTNLIRWHVPPPTAGNLRLSEHLIERLRCLESVLVTSKDRLEQSLSQLQNLRSSRTRRSVSPITERKDSYRFVERCLHEVVKLIKESTETCVLLGSQHEFPQPSVYMLPDSSPVKKTLTQLESQLRAKLAELLKQRRMLRERNELYQAKKIWNC</sequence>
<feature type="region of interest" description="Disordered" evidence="2">
    <location>
        <begin position="70"/>
        <end position="96"/>
    </location>
</feature>
<dbReference type="EMBL" id="BGZK01010493">
    <property type="protein sequence ID" value="GBP02779.1"/>
    <property type="molecule type" value="Genomic_DNA"/>
</dbReference>
<dbReference type="STRING" id="151549.A0A4C1SKW4"/>
<feature type="region of interest" description="Disordered" evidence="2">
    <location>
        <begin position="123"/>
        <end position="146"/>
    </location>
</feature>
<organism evidence="3 4">
    <name type="scientific">Eumeta variegata</name>
    <name type="common">Bagworm moth</name>
    <name type="synonym">Eumeta japonica</name>
    <dbReference type="NCBI Taxonomy" id="151549"/>
    <lineage>
        <taxon>Eukaryota</taxon>
        <taxon>Metazoa</taxon>
        <taxon>Ecdysozoa</taxon>
        <taxon>Arthropoda</taxon>
        <taxon>Hexapoda</taxon>
        <taxon>Insecta</taxon>
        <taxon>Pterygota</taxon>
        <taxon>Neoptera</taxon>
        <taxon>Endopterygota</taxon>
        <taxon>Lepidoptera</taxon>
        <taxon>Glossata</taxon>
        <taxon>Ditrysia</taxon>
        <taxon>Tineoidea</taxon>
        <taxon>Psychidae</taxon>
        <taxon>Oiketicinae</taxon>
        <taxon>Eumeta</taxon>
    </lineage>
</organism>
<dbReference type="AlphaFoldDB" id="A0A4C1SKW4"/>
<feature type="coiled-coil region" evidence="1">
    <location>
        <begin position="254"/>
        <end position="288"/>
    </location>
</feature>
<accession>A0A4C1SKW4</accession>
<feature type="coiled-coil region" evidence="1">
    <location>
        <begin position="6"/>
        <end position="67"/>
    </location>
</feature>
<dbReference type="Proteomes" id="UP000299102">
    <property type="component" value="Unassembled WGS sequence"/>
</dbReference>
<feature type="compositionally biased region" description="Low complexity" evidence="2">
    <location>
        <begin position="127"/>
        <end position="141"/>
    </location>
</feature>
<dbReference type="OrthoDB" id="9942268at2759"/>
<reference evidence="3 4" key="1">
    <citation type="journal article" date="2019" name="Commun. Biol.">
        <title>The bagworm genome reveals a unique fibroin gene that provides high tensile strength.</title>
        <authorList>
            <person name="Kono N."/>
            <person name="Nakamura H."/>
            <person name="Ohtoshi R."/>
            <person name="Tomita M."/>
            <person name="Numata K."/>
            <person name="Arakawa K."/>
        </authorList>
    </citation>
    <scope>NUCLEOTIDE SEQUENCE [LARGE SCALE GENOMIC DNA]</scope>
</reference>
<evidence type="ECO:0000313" key="3">
    <source>
        <dbReference type="EMBL" id="GBP02779.1"/>
    </source>
</evidence>
<protein>
    <submittedName>
        <fullName evidence="3">Protein outspread</fullName>
    </submittedName>
</protein>
<comment type="caution">
    <text evidence="3">The sequence shown here is derived from an EMBL/GenBank/DDBJ whole genome shotgun (WGS) entry which is preliminary data.</text>
</comment>
<proteinExistence type="predicted"/>
<evidence type="ECO:0000256" key="2">
    <source>
        <dbReference type="SAM" id="MobiDB-lite"/>
    </source>
</evidence>
<gene>
    <name evidence="3" type="primary">osp</name>
    <name evidence="3" type="ORF">EVAR_74092_1</name>
</gene>
<evidence type="ECO:0000256" key="1">
    <source>
        <dbReference type="SAM" id="Coils"/>
    </source>
</evidence>
<keyword evidence="4" id="KW-1185">Reference proteome</keyword>
<keyword evidence="1" id="KW-0175">Coiled coil</keyword>
<name>A0A4C1SKW4_EUMVA</name>
<evidence type="ECO:0000313" key="4">
    <source>
        <dbReference type="Proteomes" id="UP000299102"/>
    </source>
</evidence>